<dbReference type="OrthoDB" id="4753474at2"/>
<name>A0A1B8SBC8_9MYCO</name>
<organism evidence="2 3">
    <name type="scientific">Mycolicibacter kumamotonensis</name>
    <dbReference type="NCBI Taxonomy" id="354243"/>
    <lineage>
        <taxon>Bacteria</taxon>
        <taxon>Bacillati</taxon>
        <taxon>Actinomycetota</taxon>
        <taxon>Actinomycetes</taxon>
        <taxon>Mycobacteriales</taxon>
        <taxon>Mycobacteriaceae</taxon>
        <taxon>Mycolicibacter</taxon>
    </lineage>
</organism>
<evidence type="ECO:0000313" key="3">
    <source>
        <dbReference type="Proteomes" id="UP000092668"/>
    </source>
</evidence>
<feature type="compositionally biased region" description="Acidic residues" evidence="1">
    <location>
        <begin position="41"/>
        <end position="54"/>
    </location>
</feature>
<dbReference type="AlphaFoldDB" id="A0A1B8SBC8"/>
<evidence type="ECO:0000256" key="1">
    <source>
        <dbReference type="SAM" id="MobiDB-lite"/>
    </source>
</evidence>
<feature type="region of interest" description="Disordered" evidence="1">
    <location>
        <begin position="1"/>
        <end position="80"/>
    </location>
</feature>
<comment type="caution">
    <text evidence="2">The sequence shown here is derived from an EMBL/GenBank/DDBJ whole genome shotgun (WGS) entry which is preliminary data.</text>
</comment>
<reference evidence="2 3" key="1">
    <citation type="submission" date="2015-06" db="EMBL/GenBank/DDBJ databases">
        <title>Genome sequence of Mycobacterium kumamotonense strain Roo.</title>
        <authorList>
            <person name="Greninger A.L."/>
            <person name="Cunningham G."/>
            <person name="Miller S."/>
        </authorList>
    </citation>
    <scope>NUCLEOTIDE SEQUENCE [LARGE SCALE GENOMIC DNA]</scope>
    <source>
        <strain evidence="2 3">Roo</strain>
    </source>
</reference>
<dbReference type="Proteomes" id="UP000092668">
    <property type="component" value="Unassembled WGS sequence"/>
</dbReference>
<dbReference type="EMBL" id="LFOE01000041">
    <property type="protein sequence ID" value="OBY30043.1"/>
    <property type="molecule type" value="Genomic_DNA"/>
</dbReference>
<proteinExistence type="predicted"/>
<feature type="compositionally biased region" description="Basic and acidic residues" evidence="1">
    <location>
        <begin position="55"/>
        <end position="80"/>
    </location>
</feature>
<dbReference type="RefSeq" id="WP_065289266.1">
    <property type="nucleotide sequence ID" value="NZ_LFOE01000041.1"/>
</dbReference>
<evidence type="ECO:0000313" key="2">
    <source>
        <dbReference type="EMBL" id="OBY30043.1"/>
    </source>
</evidence>
<gene>
    <name evidence="2" type="ORF">ACT18_19905</name>
</gene>
<sequence>MPDTNGVDRQHDQQHDSLSDDQAGDPAPASTDDNRTPASERDDDTADDQDDDQDDGSRSNREKRYRLRLRDAERERDELRDTLTRTRQAIVDTAVQAVGLDPRLLAAAGHTLDTLVGDDGLIDPAKLSEAVTVTAREFRITPKGRPPQPNRQQGTGSGQPPAKSSWADAIKGS</sequence>
<keyword evidence="3" id="KW-1185">Reference proteome</keyword>
<accession>A0A1B8SBC8</accession>
<protein>
    <submittedName>
        <fullName evidence="2">Uncharacterized protein</fullName>
    </submittedName>
</protein>
<feature type="region of interest" description="Disordered" evidence="1">
    <location>
        <begin position="139"/>
        <end position="173"/>
    </location>
</feature>
<feature type="compositionally biased region" description="Basic and acidic residues" evidence="1">
    <location>
        <begin position="1"/>
        <end position="18"/>
    </location>
</feature>